<gene>
    <name evidence="11" type="ORF">J21TS3_04840</name>
</gene>
<dbReference type="InterPro" id="IPR050640">
    <property type="entry name" value="Bact_2-comp_sensor_kinase"/>
</dbReference>
<dbReference type="GO" id="GO:0016301">
    <property type="term" value="F:kinase activity"/>
    <property type="evidence" value="ECO:0007669"/>
    <property type="project" value="UniProtKB-KW"/>
</dbReference>
<evidence type="ECO:0000313" key="12">
    <source>
        <dbReference type="Proteomes" id="UP000680638"/>
    </source>
</evidence>
<feature type="domain" description="HAMP" evidence="10">
    <location>
        <begin position="325"/>
        <end position="377"/>
    </location>
</feature>
<comment type="caution">
    <text evidence="11">The sequence shown here is derived from an EMBL/GenBank/DDBJ whole genome shotgun (WGS) entry which is preliminary data.</text>
</comment>
<keyword evidence="4" id="KW-0808">Transferase</keyword>
<dbReference type="SUPFAM" id="SSF158472">
    <property type="entry name" value="HAMP domain-like"/>
    <property type="match status" value="1"/>
</dbReference>
<protein>
    <submittedName>
        <fullName evidence="11">Sensor histidine kinase</fullName>
    </submittedName>
</protein>
<dbReference type="InterPro" id="IPR036890">
    <property type="entry name" value="HATPase_C_sf"/>
</dbReference>
<keyword evidence="5 9" id="KW-0812">Transmembrane</keyword>
<keyword evidence="7 9" id="KW-1133">Transmembrane helix</keyword>
<keyword evidence="6 11" id="KW-0418">Kinase</keyword>
<dbReference type="PANTHER" id="PTHR34220:SF7">
    <property type="entry name" value="SENSOR HISTIDINE KINASE YPDA"/>
    <property type="match status" value="1"/>
</dbReference>
<dbReference type="RefSeq" id="WP_212947296.1">
    <property type="nucleotide sequence ID" value="NZ_BORW01000001.1"/>
</dbReference>
<evidence type="ECO:0000256" key="2">
    <source>
        <dbReference type="ARBA" id="ARBA00022475"/>
    </source>
</evidence>
<comment type="subcellular location">
    <subcellularLocation>
        <location evidence="1">Cell membrane</location>
        <topology evidence="1">Multi-pass membrane protein</topology>
    </subcellularLocation>
</comment>
<dbReference type="Pfam" id="PF02518">
    <property type="entry name" value="HATPase_c"/>
    <property type="match status" value="1"/>
</dbReference>
<reference evidence="11 12" key="1">
    <citation type="submission" date="2021-03" db="EMBL/GenBank/DDBJ databases">
        <title>Antimicrobial resistance genes in bacteria isolated from Japanese honey, and their potential for conferring macrolide and lincosamide resistance in the American foulbrood pathogen Paenibacillus larvae.</title>
        <authorList>
            <person name="Okamoto M."/>
            <person name="Kumagai M."/>
            <person name="Kanamori H."/>
            <person name="Takamatsu D."/>
        </authorList>
    </citation>
    <scope>NUCLEOTIDE SEQUENCE [LARGE SCALE GENOMIC DNA]</scope>
    <source>
        <strain evidence="11 12">J21TS3</strain>
    </source>
</reference>
<dbReference type="InterPro" id="IPR003660">
    <property type="entry name" value="HAMP_dom"/>
</dbReference>
<dbReference type="CDD" id="cd12912">
    <property type="entry name" value="PDC2_MCP_like"/>
    <property type="match status" value="1"/>
</dbReference>
<dbReference type="SMART" id="SM00304">
    <property type="entry name" value="HAMP"/>
    <property type="match status" value="1"/>
</dbReference>
<proteinExistence type="predicted"/>
<dbReference type="Gene3D" id="6.10.340.10">
    <property type="match status" value="1"/>
</dbReference>
<keyword evidence="12" id="KW-1185">Reference proteome</keyword>
<dbReference type="SUPFAM" id="SSF55874">
    <property type="entry name" value="ATPase domain of HSP90 chaperone/DNA topoisomerase II/histidine kinase"/>
    <property type="match status" value="1"/>
</dbReference>
<keyword evidence="3" id="KW-0597">Phosphoprotein</keyword>
<evidence type="ECO:0000256" key="5">
    <source>
        <dbReference type="ARBA" id="ARBA00022692"/>
    </source>
</evidence>
<evidence type="ECO:0000256" key="7">
    <source>
        <dbReference type="ARBA" id="ARBA00022989"/>
    </source>
</evidence>
<dbReference type="Pfam" id="PF02743">
    <property type="entry name" value="dCache_1"/>
    <property type="match status" value="1"/>
</dbReference>
<keyword evidence="8 9" id="KW-0472">Membrane</keyword>
<evidence type="ECO:0000256" key="6">
    <source>
        <dbReference type="ARBA" id="ARBA00022777"/>
    </source>
</evidence>
<evidence type="ECO:0000313" key="11">
    <source>
        <dbReference type="EMBL" id="GIO65663.1"/>
    </source>
</evidence>
<evidence type="ECO:0000256" key="9">
    <source>
        <dbReference type="SAM" id="Phobius"/>
    </source>
</evidence>
<name>A0ABQ4LRF3_9BACL</name>
<evidence type="ECO:0000256" key="1">
    <source>
        <dbReference type="ARBA" id="ARBA00004651"/>
    </source>
</evidence>
<accession>A0ABQ4LRF3</accession>
<dbReference type="Pfam" id="PF00672">
    <property type="entry name" value="HAMP"/>
    <property type="match status" value="1"/>
</dbReference>
<dbReference type="InterPro" id="IPR010559">
    <property type="entry name" value="Sig_transdc_His_kin_internal"/>
</dbReference>
<dbReference type="Pfam" id="PF06580">
    <property type="entry name" value="His_kinase"/>
    <property type="match status" value="1"/>
</dbReference>
<dbReference type="PROSITE" id="PS50885">
    <property type="entry name" value="HAMP"/>
    <property type="match status" value="1"/>
</dbReference>
<evidence type="ECO:0000256" key="3">
    <source>
        <dbReference type="ARBA" id="ARBA00022553"/>
    </source>
</evidence>
<dbReference type="PANTHER" id="PTHR34220">
    <property type="entry name" value="SENSOR HISTIDINE KINASE YPDA"/>
    <property type="match status" value="1"/>
</dbReference>
<dbReference type="InterPro" id="IPR003594">
    <property type="entry name" value="HATPase_dom"/>
</dbReference>
<dbReference type="InterPro" id="IPR033479">
    <property type="entry name" value="dCache_1"/>
</dbReference>
<evidence type="ECO:0000259" key="10">
    <source>
        <dbReference type="PROSITE" id="PS50885"/>
    </source>
</evidence>
<evidence type="ECO:0000256" key="4">
    <source>
        <dbReference type="ARBA" id="ARBA00022679"/>
    </source>
</evidence>
<dbReference type="Gene3D" id="3.30.450.20">
    <property type="entry name" value="PAS domain"/>
    <property type="match status" value="1"/>
</dbReference>
<dbReference type="CDD" id="cd06225">
    <property type="entry name" value="HAMP"/>
    <property type="match status" value="1"/>
</dbReference>
<sequence length="593" mass="66348">MSFFNRMKNRFATKMILAFLFIILIPTILSGFSFYLESSALVKKNVRASAIQLTKQTADSLSSILNVGSDTSDLIYSDLNIQQSVNHFKSSSLGTQVDLSRDMAARLNNVVFSSSFVRSINIVKDGSLGWGSGTFSSVKLKRMDFSSLEWVKESREKDGELVWLGLRRDPFSGGGENTDLVLPISRAMKDFQSLDQIGILLVNLNGKSIIDTISQVKLGETGSFMVVNRHGKIVIDPDLSKVGQVVSSRELYEQIVLKDAAEFEITMKNTHYYGVKQLLSNGWILVGTVPASEITGALDKLHSRILLTSSGFALIAVIIGLIIAKWVTNPIKQLTIGMRKVQQGDLKVRTQVKATDEFGLMSRHFNKMLDEIELLMTRVGEEERQKMEAEIKAVTYRIHPHFLYNTLSTLRWLIRSGENNRADEGLAALTRLLQANMGKNGQLITLSEELEIIEKYLVILEMRYDCKYELVLNIEPESKHFKIPRMLLQPLVENAVFHGFVPLNRGGNIKISSIVKPGELWITIEDNGAGMSRDQLKQLTSASGQKRMGIGLMHISDTLRLYYDDGSTMTVDSEVGKGTKILILIRFPKEVGK</sequence>
<organism evidence="11 12">
    <name type="scientific">Paenibacillus cookii</name>
    <dbReference type="NCBI Taxonomy" id="157839"/>
    <lineage>
        <taxon>Bacteria</taxon>
        <taxon>Bacillati</taxon>
        <taxon>Bacillota</taxon>
        <taxon>Bacilli</taxon>
        <taxon>Bacillales</taxon>
        <taxon>Paenibacillaceae</taxon>
        <taxon>Paenibacillus</taxon>
    </lineage>
</organism>
<dbReference type="Gene3D" id="3.30.565.10">
    <property type="entry name" value="Histidine kinase-like ATPase, C-terminal domain"/>
    <property type="match status" value="1"/>
</dbReference>
<keyword evidence="2" id="KW-1003">Cell membrane</keyword>
<dbReference type="Proteomes" id="UP000680638">
    <property type="component" value="Unassembled WGS sequence"/>
</dbReference>
<dbReference type="EMBL" id="BORW01000001">
    <property type="protein sequence ID" value="GIO65663.1"/>
    <property type="molecule type" value="Genomic_DNA"/>
</dbReference>
<feature type="transmembrane region" description="Helical" evidence="9">
    <location>
        <begin position="305"/>
        <end position="324"/>
    </location>
</feature>
<evidence type="ECO:0000256" key="8">
    <source>
        <dbReference type="ARBA" id="ARBA00023136"/>
    </source>
</evidence>